<gene>
    <name evidence="1" type="ORF">NGF19_07805</name>
</gene>
<reference evidence="1 2" key="1">
    <citation type="submission" date="2022-05" db="EMBL/GenBank/DDBJ databases">
        <title>Streptomyces sp. nov. RY43-2 isolated from soil of a peat swamp forest.</title>
        <authorList>
            <person name="Kanchanasin P."/>
            <person name="Tanasupawat S."/>
            <person name="Phongsopitanun W."/>
        </authorList>
    </citation>
    <scope>NUCLEOTIDE SEQUENCE [LARGE SCALE GENOMIC DNA]</scope>
    <source>
        <strain evidence="1 2">RY43-2</strain>
    </source>
</reference>
<dbReference type="Proteomes" id="UP001523219">
    <property type="component" value="Unassembled WGS sequence"/>
</dbReference>
<dbReference type="RefSeq" id="WP_252423393.1">
    <property type="nucleotide sequence ID" value="NZ_JAMWMR010000005.1"/>
</dbReference>
<proteinExistence type="predicted"/>
<keyword evidence="2" id="KW-1185">Reference proteome</keyword>
<accession>A0ABT0ZAY5</accession>
<evidence type="ECO:0000313" key="1">
    <source>
        <dbReference type="EMBL" id="MCN9240701.1"/>
    </source>
</evidence>
<comment type="caution">
    <text evidence="1">The sequence shown here is derived from an EMBL/GenBank/DDBJ whole genome shotgun (WGS) entry which is preliminary data.</text>
</comment>
<protein>
    <submittedName>
        <fullName evidence="1">Esterase</fullName>
    </submittedName>
</protein>
<dbReference type="EMBL" id="JAMWMR010000005">
    <property type="protein sequence ID" value="MCN9240701.1"/>
    <property type="molecule type" value="Genomic_DNA"/>
</dbReference>
<evidence type="ECO:0000313" key="2">
    <source>
        <dbReference type="Proteomes" id="UP001523219"/>
    </source>
</evidence>
<organism evidence="1 2">
    <name type="scientific">Streptomyces macrolidinus</name>
    <dbReference type="NCBI Taxonomy" id="2952607"/>
    <lineage>
        <taxon>Bacteria</taxon>
        <taxon>Bacillati</taxon>
        <taxon>Actinomycetota</taxon>
        <taxon>Actinomycetes</taxon>
        <taxon>Kitasatosporales</taxon>
        <taxon>Streptomycetaceae</taxon>
        <taxon>Streptomyces</taxon>
    </lineage>
</organism>
<sequence>MLRYATEPISTTWVSVQDRTPLSPGSVLLRWEKTAASGGMDVTARLSLASTDVTLATWPNLHGDWTPVVHPTLLETIGLHAALSVAVDALHLANHLANV</sequence>
<name>A0ABT0ZAY5_9ACTN</name>